<dbReference type="EMBL" id="JMQC01000008">
    <property type="protein sequence ID" value="KFN04058.1"/>
    <property type="molecule type" value="Genomic_DNA"/>
</dbReference>
<dbReference type="AlphaFoldDB" id="A0A090Z137"/>
<organism evidence="1 3">
    <name type="scientific">Bacillus clarus</name>
    <dbReference type="NCBI Taxonomy" id="2338372"/>
    <lineage>
        <taxon>Bacteria</taxon>
        <taxon>Bacillati</taxon>
        <taxon>Bacillota</taxon>
        <taxon>Bacilli</taxon>
        <taxon>Bacillales</taxon>
        <taxon>Bacillaceae</taxon>
        <taxon>Bacillus</taxon>
        <taxon>Bacillus cereus group</taxon>
    </lineage>
</organism>
<dbReference type="Proteomes" id="UP000029389">
    <property type="component" value="Unassembled WGS sequence"/>
</dbReference>
<comment type="caution">
    <text evidence="1">The sequence shown here is derived from an EMBL/GenBank/DDBJ whole genome shotgun (WGS) entry which is preliminary data.</text>
</comment>
<evidence type="ECO:0000313" key="2">
    <source>
        <dbReference type="EMBL" id="RFT67707.1"/>
    </source>
</evidence>
<gene>
    <name evidence="2" type="ORF">D0U04_06295</name>
    <name evidence="1" type="ORF">DJ93_609</name>
</gene>
<sequence>MFEDKSKVNYPYEYAETTTKQIKNPDYTKFKNSTGTHNFPISKHYVEKTVYSNRVNSPKNK</sequence>
<dbReference type="EMBL" id="QVOD01000005">
    <property type="protein sequence ID" value="RFT67707.1"/>
    <property type="molecule type" value="Genomic_DNA"/>
</dbReference>
<keyword evidence="4" id="KW-1185">Reference proteome</keyword>
<evidence type="ECO:0000313" key="3">
    <source>
        <dbReference type="Proteomes" id="UP000029389"/>
    </source>
</evidence>
<dbReference type="PATRIC" id="fig|1405.8.peg.784"/>
<accession>A0A090Z137</accession>
<evidence type="ECO:0000313" key="4">
    <source>
        <dbReference type="Proteomes" id="UP000264294"/>
    </source>
</evidence>
<evidence type="ECO:0000313" key="1">
    <source>
        <dbReference type="EMBL" id="KFN04058.1"/>
    </source>
</evidence>
<protein>
    <recommendedName>
        <fullName evidence="5">Group-specific protein</fullName>
    </recommendedName>
</protein>
<proteinExistence type="predicted"/>
<name>A0A090Z137_9BACI</name>
<reference evidence="2 4" key="2">
    <citation type="submission" date="2018-08" db="EMBL/GenBank/DDBJ databases">
        <title>Bacillus clarus sp. nov. strain PS00077A.</title>
        <authorList>
            <person name="Mendez Acevedo M."/>
            <person name="Carroll L."/>
            <person name="Mukherjee M."/>
            <person name="Wiedmann M."/>
            <person name="Kovac J."/>
        </authorList>
    </citation>
    <scope>NUCLEOTIDE SEQUENCE [LARGE SCALE GENOMIC DNA]</scope>
    <source>
        <strain evidence="2 4">PS00077A</strain>
    </source>
</reference>
<reference evidence="1 3" key="1">
    <citation type="submission" date="2014-04" db="EMBL/GenBank/DDBJ databases">
        <authorList>
            <person name="Bishop-Lilly K.A."/>
            <person name="Broomall S.M."/>
            <person name="Chain P.S."/>
            <person name="Chertkov O."/>
            <person name="Coyne S.R."/>
            <person name="Daligault H.E."/>
            <person name="Davenport K.W."/>
            <person name="Erkkila T."/>
            <person name="Frey K.G."/>
            <person name="Gibbons H.S."/>
            <person name="Gu W."/>
            <person name="Jaissle J."/>
            <person name="Johnson S.L."/>
            <person name="Koroleva G.I."/>
            <person name="Ladner J.T."/>
            <person name="Lo C.-C."/>
            <person name="Minogue T.D."/>
            <person name="Munk C."/>
            <person name="Palacios G.F."/>
            <person name="Redden C.L."/>
            <person name="Rosenzweig C.N."/>
            <person name="Scholz M.B."/>
            <person name="Teshima H."/>
            <person name="Xu Y."/>
        </authorList>
    </citation>
    <scope>NUCLEOTIDE SEQUENCE [LARGE SCALE GENOMIC DNA]</scope>
    <source>
        <strain evidence="1 3">BHP</strain>
    </source>
</reference>
<evidence type="ECO:0008006" key="5">
    <source>
        <dbReference type="Google" id="ProtNLM"/>
    </source>
</evidence>
<dbReference type="RefSeq" id="WP_042979232.1">
    <property type="nucleotide sequence ID" value="NZ_JMQC01000008.1"/>
</dbReference>
<dbReference type="Proteomes" id="UP000264294">
    <property type="component" value="Unassembled WGS sequence"/>
</dbReference>